<dbReference type="NCBIfam" id="TIGR00036">
    <property type="entry name" value="dapB"/>
    <property type="match status" value="1"/>
</dbReference>
<evidence type="ECO:0000256" key="3">
    <source>
        <dbReference type="ARBA" id="ARBA00022605"/>
    </source>
</evidence>
<dbReference type="GO" id="GO:0050661">
    <property type="term" value="F:NADP binding"/>
    <property type="evidence" value="ECO:0007669"/>
    <property type="project" value="UniProtKB-UniRule"/>
</dbReference>
<name>A0A653IHV5_9BACL</name>
<feature type="binding site" evidence="9">
    <location>
        <position position="135"/>
    </location>
    <ligand>
        <name>(S)-2,3,4,5-tetrahydrodipicolinate</name>
        <dbReference type="ChEBI" id="CHEBI:16845"/>
    </ligand>
</feature>
<comment type="subcellular location">
    <subcellularLocation>
        <location evidence="9">Cytoplasm</location>
    </subcellularLocation>
</comment>
<evidence type="ECO:0000313" key="14">
    <source>
        <dbReference type="Proteomes" id="UP000439752"/>
    </source>
</evidence>
<evidence type="ECO:0000256" key="10">
    <source>
        <dbReference type="NCBIfam" id="TIGR00036"/>
    </source>
</evidence>
<dbReference type="HAMAP" id="MF_00102">
    <property type="entry name" value="DapB"/>
    <property type="match status" value="1"/>
</dbReference>
<comment type="similarity">
    <text evidence="1 9">Belongs to the DapB family.</text>
</comment>
<evidence type="ECO:0000259" key="12">
    <source>
        <dbReference type="Pfam" id="PF05173"/>
    </source>
</evidence>
<dbReference type="PIRSF" id="PIRSF000161">
    <property type="entry name" value="DHPR"/>
    <property type="match status" value="1"/>
</dbReference>
<dbReference type="CDD" id="cd02274">
    <property type="entry name" value="DHDPR_N"/>
    <property type="match status" value="1"/>
</dbReference>
<dbReference type="GO" id="GO:0009089">
    <property type="term" value="P:lysine biosynthetic process via diaminopimelate"/>
    <property type="evidence" value="ECO:0007669"/>
    <property type="project" value="UniProtKB-UniRule"/>
</dbReference>
<accession>A0A653IHV5</accession>
<keyword evidence="8 9" id="KW-0457">Lysine biosynthesis</keyword>
<dbReference type="EC" id="1.17.1.8" evidence="9 10"/>
<evidence type="ECO:0000256" key="1">
    <source>
        <dbReference type="ARBA" id="ARBA00006642"/>
    </source>
</evidence>
<dbReference type="InterPro" id="IPR000846">
    <property type="entry name" value="DapB_N"/>
</dbReference>
<keyword evidence="3 9" id="KW-0028">Amino-acid biosynthesis</keyword>
<keyword evidence="14" id="KW-1185">Reference proteome</keyword>
<dbReference type="InterPro" id="IPR022663">
    <property type="entry name" value="DapB_C"/>
</dbReference>
<evidence type="ECO:0000259" key="11">
    <source>
        <dbReference type="Pfam" id="PF01113"/>
    </source>
</evidence>
<dbReference type="SUPFAM" id="SSF51735">
    <property type="entry name" value="NAD(P)-binding Rossmann-fold domains"/>
    <property type="match status" value="1"/>
</dbReference>
<dbReference type="InterPro" id="IPR036291">
    <property type="entry name" value="NAD(P)-bd_dom_sf"/>
</dbReference>
<dbReference type="RefSeq" id="WP_088836306.1">
    <property type="nucleotide sequence ID" value="NZ_LR732312.1"/>
</dbReference>
<organism evidence="13 14">
    <name type="scientific">Exiguobacterium oxidotolerans</name>
    <dbReference type="NCBI Taxonomy" id="223958"/>
    <lineage>
        <taxon>Bacteria</taxon>
        <taxon>Bacillati</taxon>
        <taxon>Bacillota</taxon>
        <taxon>Bacilli</taxon>
        <taxon>Bacillales</taxon>
        <taxon>Bacillales Family XII. Incertae Sedis</taxon>
        <taxon>Exiguobacterium</taxon>
    </lineage>
</organism>
<dbReference type="Pfam" id="PF01113">
    <property type="entry name" value="DapB_N"/>
    <property type="match status" value="1"/>
</dbReference>
<evidence type="ECO:0000313" key="13">
    <source>
        <dbReference type="EMBL" id="VWX38210.1"/>
    </source>
</evidence>
<protein>
    <recommendedName>
        <fullName evidence="9 10">4-hydroxy-tetrahydrodipicolinate reductase</fullName>
        <shortName evidence="9">HTPA reductase</shortName>
        <ecNumber evidence="9 10">1.17.1.8</ecNumber>
    </recommendedName>
</protein>
<dbReference type="AlphaFoldDB" id="A0A653IHV5"/>
<dbReference type="PROSITE" id="PS01298">
    <property type="entry name" value="DAPB"/>
    <property type="match status" value="1"/>
</dbReference>
<evidence type="ECO:0000256" key="2">
    <source>
        <dbReference type="ARBA" id="ARBA00022490"/>
    </source>
</evidence>
<sequence length="248" mass="27259">MKLAIHGYGATGHYVEELAPAEVVAVIDQTKSAEKIPSYQTVSELTEEVDAIIDFSHPSLLPDLLAYGLKTKTPLVIATTGFSEAELQTIKDASTEIPIFQSYNMSFGIAMMQQLLQVLVPLASSFDIELLEKHHNQKVDAPSGTAELLLRTIQELRDVQPVYERESTREKRQASEIGMHSMRGGTIFGEHEVLFAGVDELIEIKHTALSKKVFASGAIKAAEALIQKSAGLYTLETLYSQEDSHVTN</sequence>
<feature type="binding site" evidence="9">
    <location>
        <begin position="102"/>
        <end position="105"/>
    </location>
    <ligand>
        <name>NAD(+)</name>
        <dbReference type="ChEBI" id="CHEBI:57540"/>
    </ligand>
</feature>
<evidence type="ECO:0000256" key="5">
    <source>
        <dbReference type="ARBA" id="ARBA00022915"/>
    </source>
</evidence>
<evidence type="ECO:0000256" key="7">
    <source>
        <dbReference type="ARBA" id="ARBA00023027"/>
    </source>
</evidence>
<dbReference type="GO" id="GO:0005829">
    <property type="term" value="C:cytosol"/>
    <property type="evidence" value="ECO:0007669"/>
    <property type="project" value="TreeGrafter"/>
</dbReference>
<dbReference type="PANTHER" id="PTHR20836:SF7">
    <property type="entry name" value="4-HYDROXY-TETRAHYDRODIPICOLINATE REDUCTASE"/>
    <property type="match status" value="1"/>
</dbReference>
<comment type="catalytic activity">
    <reaction evidence="9">
        <text>(S)-2,3,4,5-tetrahydrodipicolinate + NAD(+) + H2O = (2S,4S)-4-hydroxy-2,3,4,5-tetrahydrodipicolinate + NADH + H(+)</text>
        <dbReference type="Rhea" id="RHEA:35323"/>
        <dbReference type="ChEBI" id="CHEBI:15377"/>
        <dbReference type="ChEBI" id="CHEBI:15378"/>
        <dbReference type="ChEBI" id="CHEBI:16845"/>
        <dbReference type="ChEBI" id="CHEBI:57540"/>
        <dbReference type="ChEBI" id="CHEBI:57945"/>
        <dbReference type="ChEBI" id="CHEBI:67139"/>
        <dbReference type="EC" id="1.17.1.8"/>
    </reaction>
</comment>
<dbReference type="FunFam" id="3.30.360.10:FF:000009">
    <property type="entry name" value="4-hydroxy-tetrahydrodipicolinate reductase"/>
    <property type="match status" value="1"/>
</dbReference>
<feature type="binding site" evidence="9">
    <location>
        <position position="34"/>
    </location>
    <ligand>
        <name>NAD(+)</name>
        <dbReference type="ChEBI" id="CHEBI:57540"/>
    </ligand>
</feature>
<dbReference type="Gene3D" id="3.30.360.10">
    <property type="entry name" value="Dihydrodipicolinate Reductase, domain 2"/>
    <property type="match status" value="1"/>
</dbReference>
<comment type="caution">
    <text evidence="9">Lacks conserved residue(s) required for the propagation of feature annotation.</text>
</comment>
<comment type="subunit">
    <text evidence="9">Homotetramer.</text>
</comment>
<feature type="active site" description="Proton donor/acceptor" evidence="9">
    <location>
        <position position="134"/>
    </location>
</feature>
<dbReference type="GO" id="GO:0008839">
    <property type="term" value="F:4-hydroxy-tetrahydrodipicolinate reductase"/>
    <property type="evidence" value="ECO:0007669"/>
    <property type="project" value="UniProtKB-UniRule"/>
</dbReference>
<keyword evidence="4 9" id="KW-0521">NADP</keyword>
<dbReference type="GO" id="GO:0019877">
    <property type="term" value="P:diaminopimelate biosynthetic process"/>
    <property type="evidence" value="ECO:0007669"/>
    <property type="project" value="UniProtKB-UniRule"/>
</dbReference>
<feature type="domain" description="Dihydrodipicolinate reductase N-terminal" evidence="11">
    <location>
        <begin position="1"/>
        <end position="105"/>
    </location>
</feature>
<feature type="binding site" evidence="9">
    <location>
        <position position="35"/>
    </location>
    <ligand>
        <name>NADP(+)</name>
        <dbReference type="ChEBI" id="CHEBI:58349"/>
    </ligand>
</feature>
<comment type="function">
    <text evidence="9">Catalyzes the conversion of 4-hydroxy-tetrahydrodipicolinate (HTPA) to tetrahydrodipicolinate.</text>
</comment>
<dbReference type="SUPFAM" id="SSF55347">
    <property type="entry name" value="Glyceraldehyde-3-phosphate dehydrogenase-like, C-terminal domain"/>
    <property type="match status" value="1"/>
</dbReference>
<evidence type="ECO:0000256" key="4">
    <source>
        <dbReference type="ARBA" id="ARBA00022857"/>
    </source>
</evidence>
<evidence type="ECO:0000256" key="6">
    <source>
        <dbReference type="ARBA" id="ARBA00023002"/>
    </source>
</evidence>
<dbReference type="Gene3D" id="3.40.50.720">
    <property type="entry name" value="NAD(P)-binding Rossmann-like Domain"/>
    <property type="match status" value="1"/>
</dbReference>
<keyword evidence="2 9" id="KW-0963">Cytoplasm</keyword>
<dbReference type="InterPro" id="IPR023940">
    <property type="entry name" value="DHDPR_bac"/>
</dbReference>
<keyword evidence="5 9" id="KW-0220">Diaminopimelate biosynthesis</keyword>
<dbReference type="GO" id="GO:0016726">
    <property type="term" value="F:oxidoreductase activity, acting on CH or CH2 groups, NAD or NADP as acceptor"/>
    <property type="evidence" value="ECO:0007669"/>
    <property type="project" value="UniProtKB-UniRule"/>
</dbReference>
<dbReference type="UniPathway" id="UPA00034">
    <property type="reaction ID" value="UER00018"/>
</dbReference>
<dbReference type="InterPro" id="IPR022664">
    <property type="entry name" value="DapB_N_CS"/>
</dbReference>
<dbReference type="EMBL" id="CABWKQ010000031">
    <property type="protein sequence ID" value="VWX38210.1"/>
    <property type="molecule type" value="Genomic_DNA"/>
</dbReference>
<dbReference type="GO" id="GO:0051287">
    <property type="term" value="F:NAD binding"/>
    <property type="evidence" value="ECO:0007669"/>
    <property type="project" value="UniProtKB-UniRule"/>
</dbReference>
<comment type="pathway">
    <text evidence="9">Amino-acid biosynthesis; L-lysine biosynthesis via DAP pathway; (S)-tetrahydrodipicolinate from L-aspartate: step 4/4.</text>
</comment>
<gene>
    <name evidence="9 13" type="primary">dapB</name>
    <name evidence="13" type="ORF">EXIGUO9Y_370082</name>
</gene>
<reference evidence="13 14" key="1">
    <citation type="submission" date="2019-10" db="EMBL/GenBank/DDBJ databases">
        <authorList>
            <person name="Karimi E."/>
        </authorList>
    </citation>
    <scope>NUCLEOTIDE SEQUENCE [LARGE SCALE GENOMIC DNA]</scope>
    <source>
        <strain evidence="13">Exiguobacterium sp. 9Y</strain>
    </source>
</reference>
<evidence type="ECO:0000256" key="9">
    <source>
        <dbReference type="HAMAP-Rule" id="MF_00102"/>
    </source>
</evidence>
<keyword evidence="6 9" id="KW-0560">Oxidoreductase</keyword>
<comment type="catalytic activity">
    <reaction evidence="9">
        <text>(S)-2,3,4,5-tetrahydrodipicolinate + NADP(+) + H2O = (2S,4S)-4-hydroxy-2,3,4,5-tetrahydrodipicolinate + NADPH + H(+)</text>
        <dbReference type="Rhea" id="RHEA:35331"/>
        <dbReference type="ChEBI" id="CHEBI:15377"/>
        <dbReference type="ChEBI" id="CHEBI:15378"/>
        <dbReference type="ChEBI" id="CHEBI:16845"/>
        <dbReference type="ChEBI" id="CHEBI:57783"/>
        <dbReference type="ChEBI" id="CHEBI:58349"/>
        <dbReference type="ChEBI" id="CHEBI:67139"/>
        <dbReference type="EC" id="1.17.1.8"/>
    </reaction>
</comment>
<dbReference type="Pfam" id="PF05173">
    <property type="entry name" value="DapB_C"/>
    <property type="match status" value="1"/>
</dbReference>
<proteinExistence type="inferred from homology"/>
<feature type="domain" description="Dihydrodipicolinate reductase C-terminal" evidence="12">
    <location>
        <begin position="108"/>
        <end position="237"/>
    </location>
</feature>
<dbReference type="PANTHER" id="PTHR20836">
    <property type="entry name" value="DIHYDRODIPICOLINATE REDUCTASE"/>
    <property type="match status" value="1"/>
</dbReference>
<dbReference type="Proteomes" id="UP000439752">
    <property type="component" value="Unassembled WGS sequence"/>
</dbReference>
<keyword evidence="7 9" id="KW-0520">NAD</keyword>
<comment type="caution">
    <text evidence="9">Was originally thought to be a dihydrodipicolinate reductase (DHDPR), catalyzing the conversion of dihydrodipicolinate to tetrahydrodipicolinate. However, it was shown in E.coli that the substrate of the enzymatic reaction is not dihydrodipicolinate (DHDP) but in fact (2S,4S)-4-hydroxy-2,3,4,5-tetrahydrodipicolinic acid (HTPA), the product released by the DapA-catalyzed reaction.</text>
</comment>
<feature type="binding site" evidence="9">
    <location>
        <begin position="78"/>
        <end position="80"/>
    </location>
    <ligand>
        <name>NAD(+)</name>
        <dbReference type="ChEBI" id="CHEBI:57540"/>
    </ligand>
</feature>
<evidence type="ECO:0000256" key="8">
    <source>
        <dbReference type="ARBA" id="ARBA00023154"/>
    </source>
</evidence>
<feature type="active site" description="Proton donor" evidence="9">
    <location>
        <position position="138"/>
    </location>
</feature>
<feature type="binding site" evidence="9">
    <location>
        <begin position="144"/>
        <end position="145"/>
    </location>
    <ligand>
        <name>(S)-2,3,4,5-tetrahydrodipicolinate</name>
        <dbReference type="ChEBI" id="CHEBI:16845"/>
    </ligand>
</feature>